<dbReference type="Pfam" id="PF25881">
    <property type="entry name" value="HH_YBHG"/>
    <property type="match status" value="1"/>
</dbReference>
<sequence length="328" mass="35017">MKKQYTTVMMVLVGLGIACSSAFLLAMKPAPLVVQGEVDATRIDVASKVPGRVSEVLVSRGEQVEKGQLLFVLDSPEIRAKLSQAEAAVEGATAQLDKANFGAREEEIRAARNLWNKAKAGLELARKTHTRVKTLHADGVLPAQKLDEAVARMEAARQSAEAARAAYEMAEKGARQEDKEAARALVNKAAGALAEVTAFEQETRLQAPRSAEVSDIVVDPGELAATGCPVVTLVDLSDVWVTFNLREDLLAGIRMGSVLHAEIPALGNREVALRVNHIAALGAFATWHATKATGDFDMKTFEVRAVPEGAIDGLRPGMSAVVTWDMGS</sequence>
<dbReference type="Gene3D" id="2.40.30.170">
    <property type="match status" value="1"/>
</dbReference>
<name>A0A1G5GAU7_9BACT</name>
<dbReference type="Proteomes" id="UP000198870">
    <property type="component" value="Unassembled WGS sequence"/>
</dbReference>
<dbReference type="Gene3D" id="2.40.50.100">
    <property type="match status" value="1"/>
</dbReference>
<keyword evidence="1" id="KW-0175">Coiled coil</keyword>
<dbReference type="PROSITE" id="PS51257">
    <property type="entry name" value="PROKAR_LIPOPROTEIN"/>
    <property type="match status" value="1"/>
</dbReference>
<evidence type="ECO:0000259" key="2">
    <source>
        <dbReference type="Pfam" id="PF25881"/>
    </source>
</evidence>
<evidence type="ECO:0000256" key="1">
    <source>
        <dbReference type="SAM" id="Coils"/>
    </source>
</evidence>
<proteinExistence type="predicted"/>
<dbReference type="RefSeq" id="WP_092211290.1">
    <property type="nucleotide sequence ID" value="NZ_FMUX01000010.1"/>
</dbReference>
<reference evidence="3 4" key="1">
    <citation type="submission" date="2016-10" db="EMBL/GenBank/DDBJ databases">
        <authorList>
            <person name="de Groot N.N."/>
        </authorList>
    </citation>
    <scope>NUCLEOTIDE SEQUENCE [LARGE SCALE GENOMIC DNA]</scope>
    <source>
        <strain evidence="3 4">AA1</strain>
    </source>
</reference>
<accession>A0A1G5GAU7</accession>
<keyword evidence="4" id="KW-1185">Reference proteome</keyword>
<dbReference type="Gene3D" id="1.10.287.470">
    <property type="entry name" value="Helix hairpin bin"/>
    <property type="match status" value="1"/>
</dbReference>
<feature type="domain" description="YbhG-like alpha-helical hairpin" evidence="2">
    <location>
        <begin position="74"/>
        <end position="196"/>
    </location>
</feature>
<dbReference type="PANTHER" id="PTHR30438">
    <property type="entry name" value="36 KDA ANTIGEN-RELATED"/>
    <property type="match status" value="1"/>
</dbReference>
<dbReference type="STRING" id="419481.SAMN05216233_1106"/>
<dbReference type="EMBL" id="FMUX01000010">
    <property type="protein sequence ID" value="SCY47868.1"/>
    <property type="molecule type" value="Genomic_DNA"/>
</dbReference>
<gene>
    <name evidence="3" type="ORF">SAMN05216233_1106</name>
</gene>
<dbReference type="SUPFAM" id="SSF111369">
    <property type="entry name" value="HlyD-like secretion proteins"/>
    <property type="match status" value="2"/>
</dbReference>
<evidence type="ECO:0000313" key="3">
    <source>
        <dbReference type="EMBL" id="SCY47868.1"/>
    </source>
</evidence>
<protein>
    <submittedName>
        <fullName evidence="3">HlyD family secretion protein</fullName>
    </submittedName>
</protein>
<dbReference type="InterPro" id="IPR059052">
    <property type="entry name" value="HH_YbhG-like"/>
</dbReference>
<dbReference type="OrthoDB" id="9793801at2"/>
<feature type="coiled-coil region" evidence="1">
    <location>
        <begin position="143"/>
        <end position="173"/>
    </location>
</feature>
<dbReference type="PANTHER" id="PTHR30438:SF1">
    <property type="entry name" value="36 KDA ANTIGEN"/>
    <property type="match status" value="1"/>
</dbReference>
<evidence type="ECO:0000313" key="4">
    <source>
        <dbReference type="Proteomes" id="UP000198870"/>
    </source>
</evidence>
<dbReference type="AlphaFoldDB" id="A0A1G5GAU7"/>
<organism evidence="3 4">
    <name type="scientific">Desulfoluna spongiiphila</name>
    <dbReference type="NCBI Taxonomy" id="419481"/>
    <lineage>
        <taxon>Bacteria</taxon>
        <taxon>Pseudomonadati</taxon>
        <taxon>Thermodesulfobacteriota</taxon>
        <taxon>Desulfobacteria</taxon>
        <taxon>Desulfobacterales</taxon>
        <taxon>Desulfolunaceae</taxon>
        <taxon>Desulfoluna</taxon>
    </lineage>
</organism>